<dbReference type="AlphaFoldDB" id="A0A4R2H2A9"/>
<dbReference type="EMBL" id="SLWN01000014">
    <property type="protein sequence ID" value="TCO19139.1"/>
    <property type="molecule type" value="Genomic_DNA"/>
</dbReference>
<keyword evidence="2" id="KW-1185">Reference proteome</keyword>
<protein>
    <submittedName>
        <fullName evidence="1">Uncharacterized protein</fullName>
    </submittedName>
</protein>
<proteinExistence type="predicted"/>
<organism evidence="1 2">
    <name type="scientific">Kribbella steppae</name>
    <dbReference type="NCBI Taxonomy" id="2512223"/>
    <lineage>
        <taxon>Bacteria</taxon>
        <taxon>Bacillati</taxon>
        <taxon>Actinomycetota</taxon>
        <taxon>Actinomycetes</taxon>
        <taxon>Propionibacteriales</taxon>
        <taxon>Kribbellaceae</taxon>
        <taxon>Kribbella</taxon>
    </lineage>
</organism>
<evidence type="ECO:0000313" key="1">
    <source>
        <dbReference type="EMBL" id="TCO19139.1"/>
    </source>
</evidence>
<reference evidence="1 2" key="1">
    <citation type="journal article" date="2015" name="Stand. Genomic Sci.">
        <title>Genomic Encyclopedia of Bacterial and Archaeal Type Strains, Phase III: the genomes of soil and plant-associated and newly described type strains.</title>
        <authorList>
            <person name="Whitman W.B."/>
            <person name="Woyke T."/>
            <person name="Klenk H.P."/>
            <person name="Zhou Y."/>
            <person name="Lilburn T.G."/>
            <person name="Beck B.J."/>
            <person name="De Vos P."/>
            <person name="Vandamme P."/>
            <person name="Eisen J.A."/>
            <person name="Garrity G."/>
            <person name="Hugenholtz P."/>
            <person name="Kyrpides N.C."/>
        </authorList>
    </citation>
    <scope>NUCLEOTIDE SEQUENCE [LARGE SCALE GENOMIC DNA]</scope>
    <source>
        <strain evidence="1 2">VKM Ac-2572</strain>
    </source>
</reference>
<evidence type="ECO:0000313" key="2">
    <source>
        <dbReference type="Proteomes" id="UP000294508"/>
    </source>
</evidence>
<dbReference type="Proteomes" id="UP000294508">
    <property type="component" value="Unassembled WGS sequence"/>
</dbReference>
<gene>
    <name evidence="1" type="ORF">EV652_114118</name>
</gene>
<accession>A0A4R2H2A9</accession>
<sequence>MLAEFIAAPPVLNLVIPGPGFADDLVAGCLEFGTARVVGADDLVVGHPSTVVVQRVSFGCRLTSL</sequence>
<comment type="caution">
    <text evidence="1">The sequence shown here is derived from an EMBL/GenBank/DDBJ whole genome shotgun (WGS) entry which is preliminary data.</text>
</comment>
<name>A0A4R2H2A9_9ACTN</name>